<dbReference type="InterPro" id="IPR051404">
    <property type="entry name" value="TA_system_antitoxin"/>
</dbReference>
<dbReference type="RefSeq" id="WP_206659403.1">
    <property type="nucleotide sequence ID" value="NZ_CP071183.1"/>
</dbReference>
<dbReference type="PANTHER" id="PTHR34504">
    <property type="entry name" value="ANTITOXIN HICB"/>
    <property type="match status" value="1"/>
</dbReference>
<protein>
    <submittedName>
        <fullName evidence="2">Type II toxin-antitoxin system HicB family antitoxin</fullName>
    </submittedName>
</protein>
<keyword evidence="3" id="KW-1185">Reference proteome</keyword>
<sequence>MEKLPDRYIYPAVFHYNDDGISVYFPDLPGCLTFGENQEEAFLMARDVLAGYLAVAEEEGDTIPKPELKQMPALDPNCERLLLIEAWMPPFRSDYADRAIKKTVTLPRWLEEAAAERRVNFSRVLQEALMRELGIHVPRDHEEAAATTGA</sequence>
<evidence type="ECO:0000313" key="2">
    <source>
        <dbReference type="EMBL" id="QSO50102.1"/>
    </source>
</evidence>
<accession>A0A9X7Z8X6</accession>
<evidence type="ECO:0000313" key="3">
    <source>
        <dbReference type="Proteomes" id="UP000663505"/>
    </source>
</evidence>
<dbReference type="Pfam" id="PF15919">
    <property type="entry name" value="HicB_lk_antitox"/>
    <property type="match status" value="1"/>
</dbReference>
<dbReference type="SUPFAM" id="SSF143100">
    <property type="entry name" value="TTHA1013/TTHA0281-like"/>
    <property type="match status" value="1"/>
</dbReference>
<reference evidence="2 3" key="1">
    <citation type="submission" date="2021-02" db="EMBL/GenBank/DDBJ databases">
        <title>Alicyclobacillus curvatus sp. nov. and Alicyclobacillus mengziensis sp. nov., two acidophilic bacteria isolated from acid mine drainage.</title>
        <authorList>
            <person name="Huang Y."/>
        </authorList>
    </citation>
    <scope>NUCLEOTIDE SEQUENCE [LARGE SCALE GENOMIC DNA]</scope>
    <source>
        <strain evidence="2 3">S30H14</strain>
        <plasmid evidence="2 3">unnamed</plasmid>
    </source>
</reference>
<dbReference type="Gene3D" id="3.30.160.250">
    <property type="match status" value="1"/>
</dbReference>
<proteinExistence type="predicted"/>
<geneLocation type="plasmid" evidence="2 3">
    <name>unnamed</name>
</geneLocation>
<gene>
    <name evidence="2" type="ORF">JZ786_24615</name>
</gene>
<dbReference type="AlphaFoldDB" id="A0A9X7Z8X6"/>
<name>A0A9X7Z8X6_9BACL</name>
<dbReference type="Proteomes" id="UP000663505">
    <property type="component" value="Plasmid unnamed"/>
</dbReference>
<feature type="domain" description="HicB-like antitoxin of toxin-antitoxin system" evidence="1">
    <location>
        <begin position="10"/>
        <end position="110"/>
    </location>
</feature>
<dbReference type="EMBL" id="CP071183">
    <property type="protein sequence ID" value="QSO50102.1"/>
    <property type="molecule type" value="Genomic_DNA"/>
</dbReference>
<evidence type="ECO:0000259" key="1">
    <source>
        <dbReference type="Pfam" id="PF15919"/>
    </source>
</evidence>
<dbReference type="InterPro" id="IPR035069">
    <property type="entry name" value="TTHA1013/TTHA0281-like"/>
</dbReference>
<dbReference type="InterPro" id="IPR031807">
    <property type="entry name" value="HicB-like"/>
</dbReference>
<keyword evidence="2" id="KW-0614">Plasmid</keyword>
<dbReference type="PANTHER" id="PTHR34504:SF2">
    <property type="entry name" value="UPF0150 PROTEIN SSL0259"/>
    <property type="match status" value="1"/>
</dbReference>
<dbReference type="KEGG" id="afx:JZ786_24615"/>
<organism evidence="2 3">
    <name type="scientific">Alicyclobacillus mengziensis</name>
    <dbReference type="NCBI Taxonomy" id="2931921"/>
    <lineage>
        <taxon>Bacteria</taxon>
        <taxon>Bacillati</taxon>
        <taxon>Bacillota</taxon>
        <taxon>Bacilli</taxon>
        <taxon>Bacillales</taxon>
        <taxon>Alicyclobacillaceae</taxon>
        <taxon>Alicyclobacillus</taxon>
    </lineage>
</organism>